<dbReference type="SUPFAM" id="SSF81343">
    <property type="entry name" value="Fumarate reductase respiratory complex transmembrane subunits"/>
    <property type="match status" value="1"/>
</dbReference>
<dbReference type="Gene3D" id="1.20.1300.10">
    <property type="entry name" value="Fumarate reductase/succinate dehydrogenase, transmembrane subunit"/>
    <property type="match status" value="1"/>
</dbReference>
<sequence precursor="true">MSKSGIFTSSLAKKYWMALTGLFLITFLVGHLLGNMQLITKTGEEGRRAFNEYAYFMGHNIFIKILAYVTYASILAHAIIGLYLAVQNKKARPQNYAYNKPNTNSGTASRNMAVLGTIILVFICTHMANFWYKQKVAETVALHTVERPITMPIGQDPMSGQPMMGTFDVTYYLTTNGTYEADYGYFKPEKAYVTIKNGQLTNVTKTLAEAKRFKVGEHDDLIETSTNLKAAQGYKDLHTVVMNFFGHSEQGLPTNEYALWAVIGYVISMLVLMFHLWHGFASSFQSLGLNHQKYNGVITFTGKAFAIVVPLLFAIIPVLIYLNR</sequence>
<dbReference type="GO" id="GO:0016020">
    <property type="term" value="C:membrane"/>
    <property type="evidence" value="ECO:0007669"/>
    <property type="project" value="InterPro"/>
</dbReference>
<feature type="transmembrane region" description="Helical" evidence="1">
    <location>
        <begin position="112"/>
        <end position="132"/>
    </location>
</feature>
<keyword evidence="1" id="KW-1133">Transmembrane helix</keyword>
<protein>
    <recommendedName>
        <fullName evidence="4">Succinate dehydrogenase (Or fumarate reductase) cytochrome b subunit, b558 family</fullName>
    </recommendedName>
</protein>
<dbReference type="STRING" id="755732.Fluta_1491"/>
<dbReference type="InterPro" id="IPR034804">
    <property type="entry name" value="SQR/QFR_C/D"/>
</dbReference>
<proteinExistence type="predicted"/>
<name>F2IEG1_FLUTR</name>
<dbReference type="KEGG" id="fte:Fluta_1491"/>
<organism evidence="2 3">
    <name type="scientific">Fluviicola taffensis (strain DSM 16823 / NCIMB 13979 / RW262)</name>
    <dbReference type="NCBI Taxonomy" id="755732"/>
    <lineage>
        <taxon>Bacteria</taxon>
        <taxon>Pseudomonadati</taxon>
        <taxon>Bacteroidota</taxon>
        <taxon>Flavobacteriia</taxon>
        <taxon>Flavobacteriales</taxon>
        <taxon>Crocinitomicaceae</taxon>
        <taxon>Fluviicola</taxon>
    </lineage>
</organism>
<keyword evidence="1" id="KW-0472">Membrane</keyword>
<dbReference type="NCBIfam" id="TIGR02046">
    <property type="entry name" value="sdhC_b558_fam"/>
    <property type="match status" value="1"/>
</dbReference>
<reference evidence="2 3" key="1">
    <citation type="journal article" date="2011" name="Stand. Genomic Sci.">
        <title>Complete genome sequence of the gliding freshwater bacterium Fluviicola taffensis type strain (RW262).</title>
        <authorList>
            <person name="Woyke T."/>
            <person name="Chertkov O."/>
            <person name="Lapidus A."/>
            <person name="Nolan M."/>
            <person name="Lucas S."/>
            <person name="Del Rio T.G."/>
            <person name="Tice H."/>
            <person name="Cheng J.F."/>
            <person name="Tapia R."/>
            <person name="Han C."/>
            <person name="Goodwin L."/>
            <person name="Pitluck S."/>
            <person name="Liolios K."/>
            <person name="Pagani I."/>
            <person name="Ivanova N."/>
            <person name="Huntemann M."/>
            <person name="Mavromatis K."/>
            <person name="Mikhailova N."/>
            <person name="Pati A."/>
            <person name="Chen A."/>
            <person name="Palaniappan K."/>
            <person name="Land M."/>
            <person name="Hauser L."/>
            <person name="Brambilla E.M."/>
            <person name="Rohde M."/>
            <person name="Mwirichia R."/>
            <person name="Sikorski J."/>
            <person name="Tindall B.J."/>
            <person name="Goker M."/>
            <person name="Bristow J."/>
            <person name="Eisen J.A."/>
            <person name="Markowitz V."/>
            <person name="Hugenholtz P."/>
            <person name="Klenk H.P."/>
            <person name="Kyrpides N.C."/>
        </authorList>
    </citation>
    <scope>NUCLEOTIDE SEQUENCE [LARGE SCALE GENOMIC DNA]</scope>
    <source>
        <strain evidence="3">DSM 16823 / RW262 / RW262</strain>
    </source>
</reference>
<dbReference type="HOGENOM" id="CLU_077968_0_1_10"/>
<gene>
    <name evidence="2" type="ordered locus">Fluta_1491</name>
</gene>
<reference evidence="3" key="2">
    <citation type="submission" date="2011-02" db="EMBL/GenBank/DDBJ databases">
        <title>The complete genome of Fluviicola taffensis DSM 16823.</title>
        <authorList>
            <consortium name="US DOE Joint Genome Institute (JGI-PGF)"/>
            <person name="Lucas S."/>
            <person name="Copeland A."/>
            <person name="Lapidus A."/>
            <person name="Bruce D."/>
            <person name="Goodwin L."/>
            <person name="Pitluck S."/>
            <person name="Kyrpides N."/>
            <person name="Mavromatis K."/>
            <person name="Ivanova N."/>
            <person name="Mikhailova N."/>
            <person name="Pagani I."/>
            <person name="Chertkov O."/>
            <person name="Detter J.C."/>
            <person name="Han C."/>
            <person name="Tapia R."/>
            <person name="Land M."/>
            <person name="Hauser L."/>
            <person name="Markowitz V."/>
            <person name="Cheng J.-F."/>
            <person name="Hugenholtz P."/>
            <person name="Woyke T."/>
            <person name="Wu D."/>
            <person name="Tindall B."/>
            <person name="Pomrenke H.G."/>
            <person name="Brambilla E."/>
            <person name="Klenk H.-P."/>
            <person name="Eisen J.A."/>
        </authorList>
    </citation>
    <scope>NUCLEOTIDE SEQUENCE [LARGE SCALE GENOMIC DNA]</scope>
    <source>
        <strain evidence="3">DSM 16823 / RW262 / RW262</strain>
    </source>
</reference>
<dbReference type="eggNOG" id="ENOG502Z7RU">
    <property type="taxonomic scope" value="Bacteria"/>
</dbReference>
<evidence type="ECO:0000313" key="3">
    <source>
        <dbReference type="Proteomes" id="UP000007463"/>
    </source>
</evidence>
<evidence type="ECO:0000256" key="1">
    <source>
        <dbReference type="SAM" id="Phobius"/>
    </source>
</evidence>
<dbReference type="OrthoDB" id="9802842at2"/>
<accession>F2IEG1</accession>
<evidence type="ECO:0008006" key="4">
    <source>
        <dbReference type="Google" id="ProtNLM"/>
    </source>
</evidence>
<dbReference type="Proteomes" id="UP000007463">
    <property type="component" value="Chromosome"/>
</dbReference>
<keyword evidence="1" id="KW-0812">Transmembrane</keyword>
<feature type="transmembrane region" description="Helical" evidence="1">
    <location>
        <begin position="297"/>
        <end position="322"/>
    </location>
</feature>
<feature type="transmembrane region" description="Helical" evidence="1">
    <location>
        <begin position="15"/>
        <end position="40"/>
    </location>
</feature>
<feature type="transmembrane region" description="Helical" evidence="1">
    <location>
        <begin position="257"/>
        <end position="277"/>
    </location>
</feature>
<dbReference type="InterPro" id="IPR011138">
    <property type="entry name" value="Cytochrome_b-558"/>
</dbReference>
<evidence type="ECO:0000313" key="2">
    <source>
        <dbReference type="EMBL" id="AEA43485.1"/>
    </source>
</evidence>
<dbReference type="AlphaFoldDB" id="F2IEG1"/>
<dbReference type="RefSeq" id="WP_013686256.1">
    <property type="nucleotide sequence ID" value="NC_015321.1"/>
</dbReference>
<dbReference type="EMBL" id="CP002542">
    <property type="protein sequence ID" value="AEA43485.1"/>
    <property type="molecule type" value="Genomic_DNA"/>
</dbReference>
<keyword evidence="3" id="KW-1185">Reference proteome</keyword>
<dbReference type="CDD" id="cd03498">
    <property type="entry name" value="SQR_TypeB_2_TM"/>
    <property type="match status" value="1"/>
</dbReference>
<feature type="transmembrane region" description="Helical" evidence="1">
    <location>
        <begin position="61"/>
        <end position="86"/>
    </location>
</feature>